<keyword evidence="7" id="KW-0732">Signal</keyword>
<feature type="active site" description="Nucleophile" evidence="4">
    <location>
        <position position="292"/>
    </location>
</feature>
<comment type="similarity">
    <text evidence="1">Belongs to the peptidase S45 family.</text>
</comment>
<feature type="binding site" evidence="5">
    <location>
        <position position="202"/>
    </location>
    <ligand>
        <name>Ca(2+)</name>
        <dbReference type="ChEBI" id="CHEBI:29108"/>
    </ligand>
</feature>
<dbReference type="Gene3D" id="1.10.439.10">
    <property type="entry name" value="Penicillin Amidohydrolase, domain 1"/>
    <property type="match status" value="1"/>
</dbReference>
<keyword evidence="3" id="KW-0865">Zymogen</keyword>
<feature type="chain" id="PRO_5040818180" evidence="7">
    <location>
        <begin position="23"/>
        <end position="869"/>
    </location>
</feature>
<dbReference type="Proteomes" id="UP001150924">
    <property type="component" value="Unassembled WGS sequence"/>
</dbReference>
<comment type="cofactor">
    <cofactor evidence="5">
        <name>Ca(2+)</name>
        <dbReference type="ChEBI" id="CHEBI:29108"/>
    </cofactor>
    <text evidence="5">Binds 1 Ca(2+) ion per dimer.</text>
</comment>
<gene>
    <name evidence="8" type="ORF">OV079_13155</name>
</gene>
<proteinExistence type="inferred from homology"/>
<evidence type="ECO:0000313" key="9">
    <source>
        <dbReference type="Proteomes" id="UP001150924"/>
    </source>
</evidence>
<dbReference type="InterPro" id="IPR043146">
    <property type="entry name" value="Penicillin_amidase_N_B-knob"/>
</dbReference>
<dbReference type="Gene3D" id="2.30.120.10">
    <property type="match status" value="1"/>
</dbReference>
<evidence type="ECO:0000256" key="6">
    <source>
        <dbReference type="SAM" id="MobiDB-lite"/>
    </source>
</evidence>
<dbReference type="GO" id="GO:0046872">
    <property type="term" value="F:metal ion binding"/>
    <property type="evidence" value="ECO:0007669"/>
    <property type="project" value="UniProtKB-KW"/>
</dbReference>
<dbReference type="PANTHER" id="PTHR34218">
    <property type="entry name" value="PEPTIDASE S45 PENICILLIN AMIDASE"/>
    <property type="match status" value="1"/>
</dbReference>
<dbReference type="InterPro" id="IPR002692">
    <property type="entry name" value="S45"/>
</dbReference>
<dbReference type="AlphaFoldDB" id="A0A9X3EM11"/>
<evidence type="ECO:0000256" key="7">
    <source>
        <dbReference type="SAM" id="SignalP"/>
    </source>
</evidence>
<dbReference type="InterPro" id="IPR043147">
    <property type="entry name" value="Penicillin_amidase_A-knob"/>
</dbReference>
<sequence length="869" mass="94861">MLVRLAPVTRALLVSLLAACKAAESGAPGDTEDTGDTGFEGDPEVFSELSAPVDIHIDDRGVPHIYGETDADVFFAAGYQVAVDRLFQMDLMRRRAYGRGAEVLGAGKVDEDRISRLFDFPRWGRLDAERLKTESPEEYHLFVAWTAGVNRRIEEINSGAAPLPYGFGKAELDYAPEPWDPVDALVIGKMVSFGNSNVLEYEFLATVVTRFVPAVLEVVQLPRPGWEVYTVPPEDRPAAGTAPAPSGAEPSRTSGQVAKNRSQEPALSLPPDAKAALRRMHDALSGFRVVGSNNWAVDGRFTASGKPLIANDPHQPLQSPSVMYAIHLNSADAGGKFDVAGFGFAGVPGVQLGHNRKIQWAATTGFADCMDLYSVRSAPDQATIDIGGKTAPVAWRDEIIKVAGMGDRKFRVGDVEGYGVLVGDALPLDPALVVDADRKLLINWTGFRATNEARAFLRMGKAQSIDEWEQAVDMIEVGTFNWMAADATGITYHLNTNVPDRGAPAGRPMPIRVVDGDDPAYVWSGKFLPGDQLPRSRAPQTGFIVTANNDPWGFTGDGDLSNDPWYYGAFYDPGYRAGRVEQRLHELTQAGKVTVADMQSIQSDTHSLVADKMLPVLAEVYAKVATDDTLLAYRGRKDLEVLSDLLTKQWNRRMDRQEAGALAFHAFAHFLVQRILEDDLSLVFGAIMDASPVYALKFAALAATGMYPNANELMQEGRDVLVMEALVDASDWLVGEFGSVAPHRYHWGDRHGTGFRNAFGGELDGGWHPTDGGEDTVNVSGSSFFEPESTDVRPQFESNDGAVFRVVTGFDSEGVPQAVVNFPPGNSADPSSPHFADTLQDWIEDRYHHYPYRRHEVEAATRETVTLEP</sequence>
<dbReference type="RefSeq" id="WP_267768703.1">
    <property type="nucleotide sequence ID" value="NZ_JAPNKE010000002.1"/>
</dbReference>
<feature type="signal peptide" evidence="7">
    <location>
        <begin position="1"/>
        <end position="22"/>
    </location>
</feature>
<dbReference type="PIRSF" id="PIRSF001227">
    <property type="entry name" value="Pen_acylase"/>
    <property type="match status" value="1"/>
</dbReference>
<evidence type="ECO:0000256" key="1">
    <source>
        <dbReference type="ARBA" id="ARBA00006586"/>
    </source>
</evidence>
<evidence type="ECO:0000256" key="2">
    <source>
        <dbReference type="ARBA" id="ARBA00022801"/>
    </source>
</evidence>
<feature type="compositionally biased region" description="Low complexity" evidence="6">
    <location>
        <begin position="238"/>
        <end position="251"/>
    </location>
</feature>
<feature type="region of interest" description="Disordered" evidence="6">
    <location>
        <begin position="232"/>
        <end position="270"/>
    </location>
</feature>
<keyword evidence="5" id="KW-0106">Calcium</keyword>
<keyword evidence="9" id="KW-1185">Reference proteome</keyword>
<dbReference type="Pfam" id="PF01804">
    <property type="entry name" value="Penicil_amidase"/>
    <property type="match status" value="1"/>
</dbReference>
<dbReference type="GO" id="GO:0016811">
    <property type="term" value="F:hydrolase activity, acting on carbon-nitrogen (but not peptide) bonds, in linear amides"/>
    <property type="evidence" value="ECO:0007669"/>
    <property type="project" value="InterPro"/>
</dbReference>
<reference evidence="8" key="1">
    <citation type="submission" date="2022-11" db="EMBL/GenBank/DDBJ databases">
        <title>Minimal conservation of predation-associated metabolite biosynthetic gene clusters underscores biosynthetic potential of Myxococcota including descriptions for ten novel species: Archangium lansinium sp. nov., Myxococcus landrumus sp. nov., Nannocystis bai.</title>
        <authorList>
            <person name="Ahearne A."/>
            <person name="Stevens C."/>
            <person name="Phillips K."/>
        </authorList>
    </citation>
    <scope>NUCLEOTIDE SEQUENCE</scope>
    <source>
        <strain evidence="8">Na p29</strain>
    </source>
</reference>
<comment type="caution">
    <text evidence="8">The sequence shown here is derived from an EMBL/GenBank/DDBJ whole genome shotgun (WGS) entry which is preliminary data.</text>
</comment>
<dbReference type="InterPro" id="IPR023343">
    <property type="entry name" value="Penicillin_amidase_dom1"/>
</dbReference>
<dbReference type="GO" id="GO:0017000">
    <property type="term" value="P:antibiotic biosynthetic process"/>
    <property type="evidence" value="ECO:0007669"/>
    <property type="project" value="InterPro"/>
</dbReference>
<dbReference type="EMBL" id="JAPNKE010000002">
    <property type="protein sequence ID" value="MCY1006487.1"/>
    <property type="molecule type" value="Genomic_DNA"/>
</dbReference>
<evidence type="ECO:0000313" key="8">
    <source>
        <dbReference type="EMBL" id="MCY1006487.1"/>
    </source>
</evidence>
<evidence type="ECO:0000256" key="3">
    <source>
        <dbReference type="ARBA" id="ARBA00023145"/>
    </source>
</evidence>
<dbReference type="InterPro" id="IPR014395">
    <property type="entry name" value="Pen/GL7ACA/AHL_acylase"/>
</dbReference>
<dbReference type="Gene3D" id="1.10.1400.10">
    <property type="match status" value="1"/>
</dbReference>
<evidence type="ECO:0000256" key="4">
    <source>
        <dbReference type="PIRSR" id="PIRSR001227-1"/>
    </source>
</evidence>
<dbReference type="CDD" id="cd03747">
    <property type="entry name" value="Ntn_PGA_like"/>
    <property type="match status" value="1"/>
</dbReference>
<protein>
    <submittedName>
        <fullName evidence="8">Penicillin acylase family protein</fullName>
    </submittedName>
</protein>
<keyword evidence="5" id="KW-0479">Metal-binding</keyword>
<dbReference type="PANTHER" id="PTHR34218:SF4">
    <property type="entry name" value="ACYL-HOMOSERINE LACTONE ACYLASE QUIP"/>
    <property type="match status" value="1"/>
</dbReference>
<dbReference type="InterPro" id="IPR029055">
    <property type="entry name" value="Ntn_hydrolases_N"/>
</dbReference>
<accession>A0A9X3EM11</accession>
<evidence type="ECO:0000256" key="5">
    <source>
        <dbReference type="PIRSR" id="PIRSR001227-2"/>
    </source>
</evidence>
<feature type="binding site" evidence="5">
    <location>
        <position position="371"/>
    </location>
    <ligand>
        <name>Ca(2+)</name>
        <dbReference type="ChEBI" id="CHEBI:29108"/>
    </ligand>
</feature>
<keyword evidence="2" id="KW-0378">Hydrolase</keyword>
<feature type="binding site" evidence="5">
    <location>
        <position position="368"/>
    </location>
    <ligand>
        <name>Ca(2+)</name>
        <dbReference type="ChEBI" id="CHEBI:29108"/>
    </ligand>
</feature>
<organism evidence="8 9">
    <name type="scientific">Nannocystis pusilla</name>
    <dbReference type="NCBI Taxonomy" id="889268"/>
    <lineage>
        <taxon>Bacteria</taxon>
        <taxon>Pseudomonadati</taxon>
        <taxon>Myxococcota</taxon>
        <taxon>Polyangia</taxon>
        <taxon>Nannocystales</taxon>
        <taxon>Nannocystaceae</taxon>
        <taxon>Nannocystis</taxon>
    </lineage>
</organism>
<name>A0A9X3EM11_9BACT</name>
<feature type="compositionally biased region" description="Polar residues" evidence="6">
    <location>
        <begin position="252"/>
        <end position="265"/>
    </location>
</feature>
<dbReference type="Gene3D" id="3.60.20.10">
    <property type="entry name" value="Glutamine Phosphoribosylpyrophosphate, subunit 1, domain 1"/>
    <property type="match status" value="1"/>
</dbReference>
<feature type="binding site" evidence="5">
    <location>
        <position position="559"/>
    </location>
    <ligand>
        <name>Ca(2+)</name>
        <dbReference type="ChEBI" id="CHEBI:29108"/>
    </ligand>
</feature>
<dbReference type="SUPFAM" id="SSF56235">
    <property type="entry name" value="N-terminal nucleophile aminohydrolases (Ntn hydrolases)"/>
    <property type="match status" value="1"/>
</dbReference>